<protein>
    <submittedName>
        <fullName evidence="1">Uncharacterized protein</fullName>
    </submittedName>
</protein>
<accession>A0A1Y1S0K4</accession>
<evidence type="ECO:0000313" key="2">
    <source>
        <dbReference type="Proteomes" id="UP000192343"/>
    </source>
</evidence>
<dbReference type="AlphaFoldDB" id="A0A1Y1S0K4"/>
<dbReference type="EMBL" id="MWQY01000005">
    <property type="protein sequence ID" value="ORC36651.1"/>
    <property type="molecule type" value="Genomic_DNA"/>
</dbReference>
<dbReference type="STRING" id="1963862.B4O97_06185"/>
<name>A0A1Y1S0K4_9SPIO</name>
<evidence type="ECO:0000313" key="1">
    <source>
        <dbReference type="EMBL" id="ORC36651.1"/>
    </source>
</evidence>
<gene>
    <name evidence="1" type="ORF">B4O97_06185</name>
</gene>
<comment type="caution">
    <text evidence="1">The sequence shown here is derived from an EMBL/GenBank/DDBJ whole genome shotgun (WGS) entry which is preliminary data.</text>
</comment>
<reference evidence="1 2" key="1">
    <citation type="submission" date="2017-03" db="EMBL/GenBank/DDBJ databases">
        <title>Draft Genome sequence of Marispirochaeta sp. strain JC444.</title>
        <authorList>
            <person name="Shivani Y."/>
            <person name="Subhash Y."/>
            <person name="Sasikala C."/>
            <person name="Ramana C."/>
        </authorList>
    </citation>
    <scope>NUCLEOTIDE SEQUENCE [LARGE SCALE GENOMIC DNA]</scope>
    <source>
        <strain evidence="1 2">JC444</strain>
    </source>
</reference>
<dbReference type="Proteomes" id="UP000192343">
    <property type="component" value="Unassembled WGS sequence"/>
</dbReference>
<keyword evidence="2" id="KW-1185">Reference proteome</keyword>
<dbReference type="RefSeq" id="WP_083049240.1">
    <property type="nucleotide sequence ID" value="NZ_CAXXQO010000004.1"/>
</dbReference>
<proteinExistence type="predicted"/>
<organism evidence="1 2">
    <name type="scientific">Marispirochaeta aestuarii</name>
    <dbReference type="NCBI Taxonomy" id="1963862"/>
    <lineage>
        <taxon>Bacteria</taxon>
        <taxon>Pseudomonadati</taxon>
        <taxon>Spirochaetota</taxon>
        <taxon>Spirochaetia</taxon>
        <taxon>Spirochaetales</taxon>
        <taxon>Spirochaetaceae</taxon>
        <taxon>Marispirochaeta</taxon>
    </lineage>
</organism>
<sequence length="76" mass="8642">MARAKSYYFIIDRLTPEKALLLKRGLLELSAVTDVKVDTRTSLAEVKATRKIEEDVKTACSLAGLELRTRIDRKDF</sequence>